<dbReference type="AlphaFoldDB" id="A0A099P5P8"/>
<dbReference type="VEuPathDB" id="FungiDB:C5L36_0E03073"/>
<reference evidence="3" key="1">
    <citation type="journal article" date="2014" name="Microb. Cell Fact.">
        <title>Exploiting Issatchenkia orientalis SD108 for succinic acid production.</title>
        <authorList>
            <person name="Xiao H."/>
            <person name="Shao Z."/>
            <person name="Jiang Y."/>
            <person name="Dole S."/>
            <person name="Zhao H."/>
        </authorList>
    </citation>
    <scope>NUCLEOTIDE SEQUENCE [LARGE SCALE GENOMIC DNA]</scope>
    <source>
        <strain evidence="3">SD108</strain>
    </source>
</reference>
<evidence type="ECO:0000313" key="3">
    <source>
        <dbReference type="Proteomes" id="UP000029867"/>
    </source>
</evidence>
<protein>
    <submittedName>
        <fullName evidence="2">Uncharacterized protein</fullName>
    </submittedName>
</protein>
<dbReference type="Proteomes" id="UP000029867">
    <property type="component" value="Unassembled WGS sequence"/>
</dbReference>
<proteinExistence type="predicted"/>
<gene>
    <name evidence="2" type="ORF">JL09_g1293</name>
</gene>
<dbReference type="EMBL" id="JQFK01000008">
    <property type="protein sequence ID" value="KGK39542.1"/>
    <property type="molecule type" value="Genomic_DNA"/>
</dbReference>
<feature type="region of interest" description="Disordered" evidence="1">
    <location>
        <begin position="33"/>
        <end position="82"/>
    </location>
</feature>
<organism evidence="2 3">
    <name type="scientific">Pichia kudriavzevii</name>
    <name type="common">Yeast</name>
    <name type="synonym">Issatchenkia orientalis</name>
    <dbReference type="NCBI Taxonomy" id="4909"/>
    <lineage>
        <taxon>Eukaryota</taxon>
        <taxon>Fungi</taxon>
        <taxon>Dikarya</taxon>
        <taxon>Ascomycota</taxon>
        <taxon>Saccharomycotina</taxon>
        <taxon>Pichiomycetes</taxon>
        <taxon>Pichiales</taxon>
        <taxon>Pichiaceae</taxon>
        <taxon>Pichia</taxon>
    </lineage>
</organism>
<evidence type="ECO:0000256" key="1">
    <source>
        <dbReference type="SAM" id="MobiDB-lite"/>
    </source>
</evidence>
<sequence length="279" mass="30547">MSVANNHMVPLSDIADWVDTLSFGLVHRIRKKTHPTQNSVQTVSNSLKSSKKLHSSKDASLKRRNTTCGDPSRKHKGSMVMDPLSSSGISDTITAAYVFDTSLLESDSCNENDDTFDIERVTNNFRSMSARPLGVKRSHTLDSSRPARSLSAPLFTSSHDKKLTKKSSLIFSHQKAVRAISSPRAKTPNSTRSNSVESKDSERTINSNTTVVPIKPLKRVTIVDTPTDLITGDNIDSAVSPTPLVEQPNDGIVDTKSETSSVFSVEPRFRLVVDDHITA</sequence>
<feature type="region of interest" description="Disordered" evidence="1">
    <location>
        <begin position="179"/>
        <end position="205"/>
    </location>
</feature>
<name>A0A099P5P8_PICKU</name>
<feature type="compositionally biased region" description="Polar residues" evidence="1">
    <location>
        <begin position="187"/>
        <end position="196"/>
    </location>
</feature>
<comment type="caution">
    <text evidence="2">The sequence shown here is derived from an EMBL/GenBank/DDBJ whole genome shotgun (WGS) entry which is preliminary data.</text>
</comment>
<evidence type="ECO:0000313" key="2">
    <source>
        <dbReference type="EMBL" id="KGK39542.1"/>
    </source>
</evidence>
<accession>A0A099P5P8</accession>
<dbReference type="HOGENOM" id="CLU_997693_0_0_1"/>